<comment type="caution">
    <text evidence="2">The sequence shown here is derived from an EMBL/GenBank/DDBJ whole genome shotgun (WGS) entry which is preliminary data.</text>
</comment>
<dbReference type="PANTHER" id="PTHR24104">
    <property type="entry name" value="E3 UBIQUITIN-PROTEIN LIGASE NHLRC1-RELATED"/>
    <property type="match status" value="1"/>
</dbReference>
<keyword evidence="1" id="KW-0677">Repeat</keyword>
<keyword evidence="3" id="KW-1185">Reference proteome</keyword>
<dbReference type="Proteomes" id="UP000241808">
    <property type="component" value="Unassembled WGS sequence"/>
</dbReference>
<dbReference type="GO" id="GO:0008270">
    <property type="term" value="F:zinc ion binding"/>
    <property type="evidence" value="ECO:0007669"/>
    <property type="project" value="UniProtKB-KW"/>
</dbReference>
<dbReference type="EMBL" id="PZZL01000033">
    <property type="protein sequence ID" value="PTM45160.1"/>
    <property type="molecule type" value="Genomic_DNA"/>
</dbReference>
<dbReference type="SUPFAM" id="SSF101898">
    <property type="entry name" value="NHL repeat"/>
    <property type="match status" value="1"/>
</dbReference>
<dbReference type="InterPro" id="IPR050952">
    <property type="entry name" value="TRIM-NHL_E3_ligases"/>
</dbReference>
<dbReference type="GO" id="GO:0000209">
    <property type="term" value="P:protein polyubiquitination"/>
    <property type="evidence" value="ECO:0007669"/>
    <property type="project" value="TreeGrafter"/>
</dbReference>
<evidence type="ECO:0000313" key="2">
    <source>
        <dbReference type="EMBL" id="PTM45160.1"/>
    </source>
</evidence>
<proteinExistence type="predicted"/>
<gene>
    <name evidence="2" type="ORF">C8P69_1333</name>
</gene>
<accession>A0A2T4YP41</accession>
<dbReference type="InterPro" id="IPR011042">
    <property type="entry name" value="6-blade_b-propeller_TolB-like"/>
</dbReference>
<dbReference type="RefSeq" id="WP_108179724.1">
    <property type="nucleotide sequence ID" value="NZ_PZZL01000033.1"/>
</dbReference>
<dbReference type="OrthoDB" id="9811352at2"/>
<evidence type="ECO:0000313" key="3">
    <source>
        <dbReference type="Proteomes" id="UP000241808"/>
    </source>
</evidence>
<dbReference type="PANTHER" id="PTHR24104:SF25">
    <property type="entry name" value="PROTEIN LIN-41"/>
    <property type="match status" value="1"/>
</dbReference>
<name>A0A2T4YP41_9HYPH</name>
<dbReference type="GO" id="GO:0043161">
    <property type="term" value="P:proteasome-mediated ubiquitin-dependent protein catabolic process"/>
    <property type="evidence" value="ECO:0007669"/>
    <property type="project" value="TreeGrafter"/>
</dbReference>
<evidence type="ECO:0000256" key="1">
    <source>
        <dbReference type="ARBA" id="ARBA00022737"/>
    </source>
</evidence>
<protein>
    <submittedName>
        <fullName evidence="2">NHL repeat-containing protein</fullName>
    </submittedName>
</protein>
<dbReference type="InterPro" id="IPR001258">
    <property type="entry name" value="NHL_repeat"/>
</dbReference>
<dbReference type="Gene3D" id="2.120.10.30">
    <property type="entry name" value="TolB, C-terminal domain"/>
    <property type="match status" value="2"/>
</dbReference>
<dbReference type="AlphaFoldDB" id="A0A2T4YP41"/>
<reference evidence="2 3" key="1">
    <citation type="submission" date="2018-04" db="EMBL/GenBank/DDBJ databases">
        <title>Genomic Encyclopedia of Archaeal and Bacterial Type Strains, Phase II (KMG-II): from individual species to whole genera.</title>
        <authorList>
            <person name="Goeker M."/>
        </authorList>
    </citation>
    <scope>NUCLEOTIDE SEQUENCE [LARGE SCALE GENOMIC DNA]</scope>
    <source>
        <strain evidence="2 3">DSM 25521</strain>
    </source>
</reference>
<sequence length="392" mass="42033">MKVSLSQSFSPYKAPGTITQGAPLLDPSGARVILGTDGGHLAEPITPLAHRLFGPRGVCLHEDGSLWVSDTGHHRLLGWKTVPRKDDIPADILIGQPAFGLEGRNAKGPVTAATLNVPTGMTAFRGGLAVADPWNHRVLIWRETPKGPDHEADIILGQADSQSALANRGMDHPRADTLHWAYGVSAIGNRLIICDSGNRRVLVFDNPQWTGQKADLVLGQDDFTCRDENAGGPVSARSMRWPHMAIGWRGGLAVADAGNNRVMIFDQFPLKNGVAADAMLGQNDMTGCDFNMVAYYPSAQAVNMPYALAVLDERLVVADTANSRLLGFSDTSMACFADRLNGQPDFAAKGDNRWGLAERDSLCWPYGLSAKGSVLAVADSGNNRVLIWDAAS</sequence>
<dbReference type="GO" id="GO:0061630">
    <property type="term" value="F:ubiquitin protein ligase activity"/>
    <property type="evidence" value="ECO:0007669"/>
    <property type="project" value="TreeGrafter"/>
</dbReference>
<dbReference type="Pfam" id="PF01436">
    <property type="entry name" value="NHL"/>
    <property type="match status" value="1"/>
</dbReference>
<organism evidence="2 3">
    <name type="scientific">Phreatobacter oligotrophus</name>
    <dbReference type="NCBI Taxonomy" id="1122261"/>
    <lineage>
        <taxon>Bacteria</taxon>
        <taxon>Pseudomonadati</taxon>
        <taxon>Pseudomonadota</taxon>
        <taxon>Alphaproteobacteria</taxon>
        <taxon>Hyphomicrobiales</taxon>
        <taxon>Phreatobacteraceae</taxon>
        <taxon>Phreatobacter</taxon>
    </lineage>
</organism>